<name>A0A5J4NFR7_9TREM</name>
<sequence length="134" mass="15674">MLLILMICFPYKVCPTIVPNELLHKFGTCSPFWSCRRCTQNSRFGGYLTPYRLRRTIFFGSRLPGGLQNPMRFLVDKQEPAPALLLSVTTVDFEPDNLLAKFLIKIPWFPYDVNVAERDANWRYYELSNKFSKI</sequence>
<proteinExistence type="predicted"/>
<keyword evidence="3" id="KW-1185">Reference proteome</keyword>
<accession>A0A5J4NFR7</accession>
<organism evidence="2 3">
    <name type="scientific">Paragonimus westermani</name>
    <dbReference type="NCBI Taxonomy" id="34504"/>
    <lineage>
        <taxon>Eukaryota</taxon>
        <taxon>Metazoa</taxon>
        <taxon>Spiralia</taxon>
        <taxon>Lophotrochozoa</taxon>
        <taxon>Platyhelminthes</taxon>
        <taxon>Trematoda</taxon>
        <taxon>Digenea</taxon>
        <taxon>Plagiorchiida</taxon>
        <taxon>Troglotremata</taxon>
        <taxon>Troglotrematidae</taxon>
        <taxon>Paragonimus</taxon>
    </lineage>
</organism>
<evidence type="ECO:0000313" key="2">
    <source>
        <dbReference type="EMBL" id="KAA3674521.1"/>
    </source>
</evidence>
<evidence type="ECO:0000256" key="1">
    <source>
        <dbReference type="SAM" id="SignalP"/>
    </source>
</evidence>
<reference evidence="2 3" key="1">
    <citation type="journal article" date="2019" name="Gigascience">
        <title>Whole-genome sequence of the oriental lung fluke Paragonimus westermani.</title>
        <authorList>
            <person name="Oey H."/>
            <person name="Zakrzewski M."/>
            <person name="Narain K."/>
            <person name="Devi K.R."/>
            <person name="Agatsuma T."/>
            <person name="Nawaratna S."/>
            <person name="Gobert G.N."/>
            <person name="Jones M.K."/>
            <person name="Ragan M.A."/>
            <person name="McManus D.P."/>
            <person name="Krause L."/>
        </authorList>
    </citation>
    <scope>NUCLEOTIDE SEQUENCE [LARGE SCALE GENOMIC DNA]</scope>
    <source>
        <strain evidence="2 3">IND2009</strain>
    </source>
</reference>
<protein>
    <submittedName>
        <fullName evidence="2">Uncharacterized protein</fullName>
    </submittedName>
</protein>
<comment type="caution">
    <text evidence="2">The sequence shown here is derived from an EMBL/GenBank/DDBJ whole genome shotgun (WGS) entry which is preliminary data.</text>
</comment>
<dbReference type="Proteomes" id="UP000324629">
    <property type="component" value="Unassembled WGS sequence"/>
</dbReference>
<gene>
    <name evidence="2" type="ORF">DEA37_0011187</name>
</gene>
<feature type="signal peptide" evidence="1">
    <location>
        <begin position="1"/>
        <end position="15"/>
    </location>
</feature>
<feature type="chain" id="PRO_5023945264" evidence="1">
    <location>
        <begin position="16"/>
        <end position="134"/>
    </location>
</feature>
<evidence type="ECO:0000313" key="3">
    <source>
        <dbReference type="Proteomes" id="UP000324629"/>
    </source>
</evidence>
<keyword evidence="1" id="KW-0732">Signal</keyword>
<feature type="non-terminal residue" evidence="2">
    <location>
        <position position="134"/>
    </location>
</feature>
<dbReference type="AlphaFoldDB" id="A0A5J4NFR7"/>
<dbReference type="EMBL" id="QNGE01003096">
    <property type="protein sequence ID" value="KAA3674521.1"/>
    <property type="molecule type" value="Genomic_DNA"/>
</dbReference>